<dbReference type="InterPro" id="IPR037923">
    <property type="entry name" value="HTH-like"/>
</dbReference>
<organism evidence="6 7">
    <name type="scientific">Enterocloster bolteae (strain ATCC BAA-613 / DSM 15670 / CCUG 46953 / JCM 12243 / WAL 16351)</name>
    <name type="common">Clostridium bolteae</name>
    <dbReference type="NCBI Taxonomy" id="411902"/>
    <lineage>
        <taxon>Bacteria</taxon>
        <taxon>Bacillati</taxon>
        <taxon>Bacillota</taxon>
        <taxon>Clostridia</taxon>
        <taxon>Lachnospirales</taxon>
        <taxon>Lachnospiraceae</taxon>
        <taxon>Enterocloster</taxon>
    </lineage>
</organism>
<dbReference type="Pfam" id="PF12833">
    <property type="entry name" value="HTH_18"/>
    <property type="match status" value="1"/>
</dbReference>
<evidence type="ECO:0000256" key="1">
    <source>
        <dbReference type="ARBA" id="ARBA00023015"/>
    </source>
</evidence>
<dbReference type="PROSITE" id="PS01124">
    <property type="entry name" value="HTH_ARAC_FAMILY_2"/>
    <property type="match status" value="1"/>
</dbReference>
<dbReference type="PANTHER" id="PTHR43280:SF34">
    <property type="entry name" value="ARAC-FAMILY TRANSCRIPTIONAL REGULATOR"/>
    <property type="match status" value="1"/>
</dbReference>
<reference evidence="6 7" key="1">
    <citation type="submission" date="2007-08" db="EMBL/GenBank/DDBJ databases">
        <authorList>
            <person name="Fulton L."/>
            <person name="Clifton S."/>
            <person name="Fulton B."/>
            <person name="Xu J."/>
            <person name="Minx P."/>
            <person name="Pepin K.H."/>
            <person name="Johnson M."/>
            <person name="Thiruvilangam P."/>
            <person name="Bhonagiri V."/>
            <person name="Nash W.E."/>
            <person name="Mardis E.R."/>
            <person name="Wilson R.K."/>
        </authorList>
    </citation>
    <scope>NUCLEOTIDE SEQUENCE [LARGE SCALE GENOMIC DNA]</scope>
    <source>
        <strain evidence="7">ATCC BAA-613 / DSM 15670 / CCUG 46953 / JCM 12243 / WAL 16351</strain>
    </source>
</reference>
<keyword evidence="4" id="KW-0812">Transmembrane</keyword>
<keyword evidence="1" id="KW-0805">Transcription regulation</keyword>
<dbReference type="PaxDb" id="411902-CLOBOL_02425"/>
<dbReference type="InterPro" id="IPR018062">
    <property type="entry name" value="HTH_AraC-typ_CS"/>
</dbReference>
<proteinExistence type="predicted"/>
<sequence>MSSFIYVLTISYFIPQIFFTFDIYCFILIFRQKQLDIQAGRGTILMQISAKNVNTPSVFPIDCEVYYSIRTLIDANEYPQVHDFYEIILVTENSLDILLNNDRIKLGHGNLLLIRPGDIHTKIQTGDSVHINLAFPAYTVNSLFGYLYNSQAPRKELFAGSHSPIVRLSTIDTLMIQNRLSFLNQLSSSDMEEKNTHLRAILIDIMYSYIIPELEKQKRSSDASNLPAWLVPALEGLSNPKNLTMGMDYLVRQTQRSPEHICRMFRKHLGITPSAYINGKRLNYAANLLIHTDMEIVDVIYESGFQSINYFYHLFKKEYGISPVKYKKIHLVQKL</sequence>
<dbReference type="InterPro" id="IPR003313">
    <property type="entry name" value="AraC-bd"/>
</dbReference>
<dbReference type="Gene3D" id="1.10.10.60">
    <property type="entry name" value="Homeodomain-like"/>
    <property type="match status" value="2"/>
</dbReference>
<dbReference type="eggNOG" id="COG2169">
    <property type="taxonomic scope" value="Bacteria"/>
</dbReference>
<dbReference type="GO" id="GO:0003700">
    <property type="term" value="F:DNA-binding transcription factor activity"/>
    <property type="evidence" value="ECO:0007669"/>
    <property type="project" value="InterPro"/>
</dbReference>
<evidence type="ECO:0000256" key="4">
    <source>
        <dbReference type="SAM" id="Phobius"/>
    </source>
</evidence>
<dbReference type="InterPro" id="IPR009057">
    <property type="entry name" value="Homeodomain-like_sf"/>
</dbReference>
<keyword evidence="2" id="KW-0238">DNA-binding</keyword>
<evidence type="ECO:0000313" key="6">
    <source>
        <dbReference type="EMBL" id="EDP17353.1"/>
    </source>
</evidence>
<keyword evidence="4" id="KW-1133">Transmembrane helix</keyword>
<comment type="caution">
    <text evidence="6">The sequence shown here is derived from an EMBL/GenBank/DDBJ whole genome shotgun (WGS) entry which is preliminary data.</text>
</comment>
<keyword evidence="3" id="KW-0804">Transcription</keyword>
<feature type="transmembrane region" description="Helical" evidence="4">
    <location>
        <begin position="6"/>
        <end position="30"/>
    </location>
</feature>
<dbReference type="SMART" id="SM00342">
    <property type="entry name" value="HTH_ARAC"/>
    <property type="match status" value="1"/>
</dbReference>
<dbReference type="PANTHER" id="PTHR43280">
    <property type="entry name" value="ARAC-FAMILY TRANSCRIPTIONAL REGULATOR"/>
    <property type="match status" value="1"/>
</dbReference>
<dbReference type="Pfam" id="PF02311">
    <property type="entry name" value="AraC_binding"/>
    <property type="match status" value="1"/>
</dbReference>
<evidence type="ECO:0000256" key="2">
    <source>
        <dbReference type="ARBA" id="ARBA00023125"/>
    </source>
</evidence>
<dbReference type="PROSITE" id="PS00041">
    <property type="entry name" value="HTH_ARAC_FAMILY_1"/>
    <property type="match status" value="1"/>
</dbReference>
<evidence type="ECO:0000259" key="5">
    <source>
        <dbReference type="PROSITE" id="PS01124"/>
    </source>
</evidence>
<dbReference type="AlphaFoldDB" id="A8RPB8"/>
<dbReference type="HOGENOM" id="CLU_000445_88_19_9"/>
<gene>
    <name evidence="6" type="ORF">CLOBOL_02425</name>
</gene>
<feature type="domain" description="HTH araC/xylS-type" evidence="5">
    <location>
        <begin position="235"/>
        <end position="329"/>
    </location>
</feature>
<reference evidence="6 7" key="2">
    <citation type="submission" date="2007-09" db="EMBL/GenBank/DDBJ databases">
        <title>Draft genome sequence of Clostridium bolteae (ATCC BAA-613).</title>
        <authorList>
            <person name="Sudarsanam P."/>
            <person name="Ley R."/>
            <person name="Guruge J."/>
            <person name="Turnbaugh P.J."/>
            <person name="Mahowald M."/>
            <person name="Liep D."/>
            <person name="Gordon J."/>
        </authorList>
    </citation>
    <scope>NUCLEOTIDE SEQUENCE [LARGE SCALE GENOMIC DNA]</scope>
    <source>
        <strain evidence="7">ATCC BAA-613 / DSM 15670 / CCUG 46953 / JCM 12243 / WAL 16351</strain>
    </source>
</reference>
<protein>
    <recommendedName>
        <fullName evidence="5">HTH araC/xylS-type domain-containing protein</fullName>
    </recommendedName>
</protein>
<dbReference type="SUPFAM" id="SSF51215">
    <property type="entry name" value="Regulatory protein AraC"/>
    <property type="match status" value="1"/>
</dbReference>
<evidence type="ECO:0000256" key="3">
    <source>
        <dbReference type="ARBA" id="ARBA00023163"/>
    </source>
</evidence>
<dbReference type="GO" id="GO:0043565">
    <property type="term" value="F:sequence-specific DNA binding"/>
    <property type="evidence" value="ECO:0007669"/>
    <property type="project" value="InterPro"/>
</dbReference>
<name>A8RPB8_ENTBW</name>
<keyword evidence="4" id="KW-0472">Membrane</keyword>
<dbReference type="InterPro" id="IPR018060">
    <property type="entry name" value="HTH_AraC"/>
</dbReference>
<dbReference type="Proteomes" id="UP000005396">
    <property type="component" value="Unassembled WGS sequence"/>
</dbReference>
<evidence type="ECO:0000313" key="7">
    <source>
        <dbReference type="Proteomes" id="UP000005396"/>
    </source>
</evidence>
<dbReference type="EMBL" id="ABCC02000023">
    <property type="protein sequence ID" value="EDP17353.1"/>
    <property type="molecule type" value="Genomic_DNA"/>
</dbReference>
<dbReference type="SUPFAM" id="SSF46689">
    <property type="entry name" value="Homeodomain-like"/>
    <property type="match status" value="1"/>
</dbReference>
<accession>A8RPB8</accession>